<dbReference type="InterPro" id="IPR011146">
    <property type="entry name" value="HIT-like"/>
</dbReference>
<organism evidence="5">
    <name type="scientific">Ignisphaera aggregans</name>
    <dbReference type="NCBI Taxonomy" id="334771"/>
    <lineage>
        <taxon>Archaea</taxon>
        <taxon>Thermoproteota</taxon>
        <taxon>Thermoprotei</taxon>
        <taxon>Desulfurococcales</taxon>
        <taxon>Desulfurococcaceae</taxon>
        <taxon>Ignisphaera</taxon>
    </lineage>
</organism>
<dbReference type="InterPro" id="IPR036265">
    <property type="entry name" value="HIT-like_sf"/>
</dbReference>
<evidence type="ECO:0000313" key="4">
    <source>
        <dbReference type="EMBL" id="HFQ78484.1"/>
    </source>
</evidence>
<dbReference type="AlphaFoldDB" id="A0A7J3MZJ7"/>
<reference evidence="5" key="1">
    <citation type="journal article" date="2020" name="mSystems">
        <title>Genome- and Community-Level Interaction Insights into Carbon Utilization and Element Cycling Functions of Hydrothermarchaeota in Hydrothermal Sediment.</title>
        <authorList>
            <person name="Zhou Z."/>
            <person name="Liu Y."/>
            <person name="Xu W."/>
            <person name="Pan J."/>
            <person name="Luo Z.H."/>
            <person name="Li M."/>
        </authorList>
    </citation>
    <scope>NUCLEOTIDE SEQUENCE [LARGE SCALE GENOMIC DNA]</scope>
    <source>
        <strain evidence="4">SpSt-629</strain>
        <strain evidence="5">SpSt-688</strain>
    </source>
</reference>
<dbReference type="Gene3D" id="3.30.428.10">
    <property type="entry name" value="HIT-like"/>
    <property type="match status" value="1"/>
</dbReference>
<gene>
    <name evidence="4" type="ORF">ENT99_02120</name>
    <name evidence="5" type="ORF">ENU64_05570</name>
</gene>
<comment type="caution">
    <text evidence="5">The sequence shown here is derived from an EMBL/GenBank/DDBJ whole genome shotgun (WGS) entry which is preliminary data.</text>
</comment>
<dbReference type="InterPro" id="IPR039383">
    <property type="entry name" value="FHIT"/>
</dbReference>
<evidence type="ECO:0000313" key="5">
    <source>
        <dbReference type="EMBL" id="HGT98879.1"/>
    </source>
</evidence>
<dbReference type="EMBL" id="DTDH01000159">
    <property type="protein sequence ID" value="HGT98879.1"/>
    <property type="molecule type" value="Genomic_DNA"/>
</dbReference>
<keyword evidence="1" id="KW-0547">Nucleotide-binding</keyword>
<name>A0A7J3MZJ7_9CREN</name>
<dbReference type="PANTHER" id="PTHR42997:SF1">
    <property type="entry name" value="AP-4-A PHOSPHORYLASE"/>
    <property type="match status" value="1"/>
</dbReference>
<accession>A0A7J3MZJ7</accession>
<dbReference type="InterPro" id="IPR052908">
    <property type="entry name" value="AP-4-A_phosphorylase"/>
</dbReference>
<sequence length="162" mass="18578">MDVLWAPWRRNYIVSLSKNNECIFCKAVQGDDRHNYVIYRTKYAIAMLNRYPYNNGHTMVAPIRHTPSLELLSDEELLDIIKTVNIVILAIRQNYNPDGINIGANIGKAAGAGIEGHLHIHVVPRWYGDTNFMPVIANTKVIPESLDETWRKLKGYIDKFIK</sequence>
<dbReference type="GO" id="GO:0003824">
    <property type="term" value="F:catalytic activity"/>
    <property type="evidence" value="ECO:0007669"/>
    <property type="project" value="InterPro"/>
</dbReference>
<evidence type="ECO:0000256" key="2">
    <source>
        <dbReference type="PROSITE-ProRule" id="PRU00464"/>
    </source>
</evidence>
<dbReference type="SUPFAM" id="SSF54197">
    <property type="entry name" value="HIT-like"/>
    <property type="match status" value="1"/>
</dbReference>
<dbReference type="PANTHER" id="PTHR42997">
    <property type="entry name" value="HIT FAMILY HYDROLASE"/>
    <property type="match status" value="1"/>
</dbReference>
<dbReference type="EMBL" id="DTAU01000044">
    <property type="protein sequence ID" value="HFQ78484.1"/>
    <property type="molecule type" value="Genomic_DNA"/>
</dbReference>
<evidence type="ECO:0000259" key="3">
    <source>
        <dbReference type="PROSITE" id="PS51084"/>
    </source>
</evidence>
<feature type="domain" description="HIT" evidence="3">
    <location>
        <begin position="23"/>
        <end position="132"/>
    </location>
</feature>
<dbReference type="CDD" id="cd01275">
    <property type="entry name" value="FHIT"/>
    <property type="match status" value="1"/>
</dbReference>
<dbReference type="PROSITE" id="PS51084">
    <property type="entry name" value="HIT_2"/>
    <property type="match status" value="1"/>
</dbReference>
<feature type="short sequence motif" description="Histidine triad motif" evidence="2">
    <location>
        <begin position="117"/>
        <end position="121"/>
    </location>
</feature>
<evidence type="ECO:0000256" key="1">
    <source>
        <dbReference type="ARBA" id="ARBA00022741"/>
    </source>
</evidence>
<proteinExistence type="predicted"/>
<dbReference type="Pfam" id="PF01230">
    <property type="entry name" value="HIT"/>
    <property type="match status" value="1"/>
</dbReference>
<dbReference type="GO" id="GO:0000166">
    <property type="term" value="F:nucleotide binding"/>
    <property type="evidence" value="ECO:0007669"/>
    <property type="project" value="UniProtKB-KW"/>
</dbReference>
<protein>
    <submittedName>
        <fullName evidence="5">HIT domain-containing protein</fullName>
    </submittedName>
</protein>